<keyword evidence="6" id="KW-1185">Reference proteome</keyword>
<geneLocation type="plasmid" evidence="6">
    <name>pjcm18538 dna</name>
</geneLocation>
<dbReference type="InterPro" id="IPR009057">
    <property type="entry name" value="Homeodomain-like_sf"/>
</dbReference>
<dbReference type="PANTHER" id="PTHR46796">
    <property type="entry name" value="HTH-TYPE TRANSCRIPTIONAL ACTIVATOR RHAS-RELATED"/>
    <property type="match status" value="1"/>
</dbReference>
<proteinExistence type="predicted"/>
<dbReference type="KEGG" id="marz:MARA_25220"/>
<dbReference type="PRINTS" id="PR00032">
    <property type="entry name" value="HTHARAC"/>
</dbReference>
<evidence type="ECO:0000313" key="6">
    <source>
        <dbReference type="Proteomes" id="UP000467428"/>
    </source>
</evidence>
<evidence type="ECO:0000256" key="2">
    <source>
        <dbReference type="ARBA" id="ARBA00023125"/>
    </source>
</evidence>
<dbReference type="EMBL" id="AP022593">
    <property type="protein sequence ID" value="BBY49054.1"/>
    <property type="molecule type" value="Genomic_DNA"/>
</dbReference>
<dbReference type="RefSeq" id="WP_163918747.1">
    <property type="nucleotide sequence ID" value="NZ_AP022593.1"/>
</dbReference>
<evidence type="ECO:0000313" key="5">
    <source>
        <dbReference type="EMBL" id="BBY49054.1"/>
    </source>
</evidence>
<dbReference type="GO" id="GO:0003700">
    <property type="term" value="F:DNA-binding transcription factor activity"/>
    <property type="evidence" value="ECO:0007669"/>
    <property type="project" value="InterPro"/>
</dbReference>
<dbReference type="GO" id="GO:0043565">
    <property type="term" value="F:sequence-specific DNA binding"/>
    <property type="evidence" value="ECO:0007669"/>
    <property type="project" value="InterPro"/>
</dbReference>
<evidence type="ECO:0000259" key="4">
    <source>
        <dbReference type="PROSITE" id="PS01124"/>
    </source>
</evidence>
<reference evidence="5 6" key="1">
    <citation type="journal article" date="2019" name="Emerg. Microbes Infect.">
        <title>Comprehensive subspecies identification of 175 nontuberculous mycobacteria species based on 7547 genomic profiles.</title>
        <authorList>
            <person name="Matsumoto Y."/>
            <person name="Kinjo T."/>
            <person name="Motooka D."/>
            <person name="Nabeya D."/>
            <person name="Jung N."/>
            <person name="Uechi K."/>
            <person name="Horii T."/>
            <person name="Iida T."/>
            <person name="Fujita J."/>
            <person name="Nakamura S."/>
        </authorList>
    </citation>
    <scope>NUCLEOTIDE SEQUENCE [LARGE SCALE GENOMIC DNA]</scope>
    <source>
        <strain evidence="5 6">JCM 18538</strain>
    </source>
</reference>
<protein>
    <submittedName>
        <fullName evidence="5">AraC family transcriptional regulator</fullName>
    </submittedName>
</protein>
<sequence>MLSTLAECDAAEVQLPATRQSSSHHLQWQSVLARTYVERPIADEFTTLPTANFLVVMVTGGMYSIEGVSDGRWRSTVYRPGSTGITAPGNASTLRWRAIGTRPLTSLQVYLAPELFVGVRAEDDDRALDVLPDALAVDDPVISTVTSAIGWALESEASSLYADSAAQFLAAHVVERHLTCRSAPRGRGLGARALAHVVGYMQDNLADEITLEQLAAVAGLSKHHFLRSFKTATGVTPHGFLVEIRMQRAAELLVARTSTVSWVAARCGYRSASHFAAAFHRHHGTSPTAYRLARVSAR</sequence>
<dbReference type="InterPro" id="IPR020449">
    <property type="entry name" value="Tscrpt_reg_AraC-type_HTH"/>
</dbReference>
<dbReference type="AlphaFoldDB" id="A0A7I7RWP2"/>
<dbReference type="SUPFAM" id="SSF46689">
    <property type="entry name" value="Homeodomain-like"/>
    <property type="match status" value="2"/>
</dbReference>
<evidence type="ECO:0000256" key="1">
    <source>
        <dbReference type="ARBA" id="ARBA00023015"/>
    </source>
</evidence>
<dbReference type="SMART" id="SM00342">
    <property type="entry name" value="HTH_ARAC"/>
    <property type="match status" value="1"/>
</dbReference>
<accession>A0A7I7RWP2</accession>
<dbReference type="InterPro" id="IPR018060">
    <property type="entry name" value="HTH_AraC"/>
</dbReference>
<dbReference type="PROSITE" id="PS01124">
    <property type="entry name" value="HTH_ARAC_FAMILY_2"/>
    <property type="match status" value="1"/>
</dbReference>
<dbReference type="Proteomes" id="UP000467428">
    <property type="component" value="Chromosome"/>
</dbReference>
<dbReference type="Gene3D" id="1.10.10.60">
    <property type="entry name" value="Homeodomain-like"/>
    <property type="match status" value="2"/>
</dbReference>
<evidence type="ECO:0000256" key="3">
    <source>
        <dbReference type="ARBA" id="ARBA00023163"/>
    </source>
</evidence>
<name>A0A7I7RWP2_9MYCO</name>
<dbReference type="PANTHER" id="PTHR46796:SF6">
    <property type="entry name" value="ARAC SUBFAMILY"/>
    <property type="match status" value="1"/>
</dbReference>
<keyword evidence="1" id="KW-0805">Transcription regulation</keyword>
<dbReference type="InterPro" id="IPR050204">
    <property type="entry name" value="AraC_XylS_family_regulators"/>
</dbReference>
<dbReference type="Pfam" id="PF12833">
    <property type="entry name" value="HTH_18"/>
    <property type="match status" value="1"/>
</dbReference>
<organism evidence="5 6">
    <name type="scientific">Mycolicibacterium arabiense</name>
    <dbReference type="NCBI Taxonomy" id="1286181"/>
    <lineage>
        <taxon>Bacteria</taxon>
        <taxon>Bacillati</taxon>
        <taxon>Actinomycetota</taxon>
        <taxon>Actinomycetes</taxon>
        <taxon>Mycobacteriales</taxon>
        <taxon>Mycobacteriaceae</taxon>
        <taxon>Mycolicibacterium</taxon>
    </lineage>
</organism>
<keyword evidence="2" id="KW-0238">DNA-binding</keyword>
<gene>
    <name evidence="5" type="ORF">MARA_25220</name>
</gene>
<keyword evidence="3" id="KW-0804">Transcription</keyword>
<feature type="domain" description="HTH araC/xylS-type" evidence="4">
    <location>
        <begin position="195"/>
        <end position="293"/>
    </location>
</feature>